<sequence>MKPFFEDDSHTSQEHNHHNKLRNDHDYSGFIWEERQLMNWLKDVWNEHEKLSSSPGEDESDPNHTLPSSTNNFESIRGGRKIIMNKRSVQNQQLISEWNRQVAKFNLLFPCSESAIHEQQVCLNMLKRMYYEKSHLKSNTCNIDFLSNCFNNLFVPLRYMRLDSTCCCKDYFSAETYPQIRTFDFPTFLNYEMEYNSDSLLGFFGSAQLLGDVLDTIFDEWETLETSKKSYGPYSWAPLSRKINVLMTQGEYNESIPEPPSVENSSCVMREPVWRVFRDERGEICCILSNDFRLMEIEYFCLLLTKYLPYDKLHIQQLLLTSSVHRRNLYGEWEERISNMSTVQPESTWLSYMITLCEYLFPNSKIDIILRRSLTLLDGLRAKVFKQNHHEEFTMCIVQITPELISNTLSSEEILLAITAVENLNRFFERQNFNGHPMNVLNWITCGLLKDLHLVENCTLLGSKQKAMIFQHVSEKIDKFRKDNIPFRFSPTFFLIYLASQAASENVQRDEPLVLNNVLHQPSSLDFRDFSPLSSTFENLLTLVNCGDSFLFGALLEHTLGPTIYSAQLNQIEEFHHLNIMLQDHVEIKKQIEREVAIHYSSDIRELMIENSSRGEDFHFLCTLLICSTKQLLHNRKDLTRPTFQKAFPALYSPTLMESFANLRQPHPVLLNTHCTSTHRRYVTLLVDSKTDYTSLLSMSDEVINHATQEDESSMMTLELMIDMLIERLISISIPISNKIELVFFVLKYGFKAPTHPCGLLMIEKCTPTIQSLLKIVFEQIQAKGLK</sequence>
<dbReference type="RefSeq" id="XP_044543653.1">
    <property type="nucleotide sequence ID" value="XM_044686343.1"/>
</dbReference>
<feature type="region of interest" description="Disordered" evidence="1">
    <location>
        <begin position="1"/>
        <end position="20"/>
    </location>
</feature>
<keyword evidence="3" id="KW-1185">Reference proteome</keyword>
<comment type="caution">
    <text evidence="2">The sequence shown here is derived from an EMBL/GenBank/DDBJ whole genome shotgun (WGS) entry which is preliminary data.</text>
</comment>
<reference evidence="2 3" key="1">
    <citation type="journal article" date="2018" name="BMC Genomics">
        <title>The genome of Naegleria lovaniensis, the basis for a comparative approach to unravel pathogenicity factors of the human pathogenic amoeba N. fowleri.</title>
        <authorList>
            <person name="Liechti N."/>
            <person name="Schurch N."/>
            <person name="Bruggmann R."/>
            <person name="Wittwer M."/>
        </authorList>
    </citation>
    <scope>NUCLEOTIDE SEQUENCE [LARGE SCALE GENOMIC DNA]</scope>
    <source>
        <strain evidence="2 3">ATCC 30569</strain>
    </source>
</reference>
<name>A0AA88KFE7_NAELO</name>
<proteinExistence type="predicted"/>
<evidence type="ECO:0000313" key="3">
    <source>
        <dbReference type="Proteomes" id="UP000816034"/>
    </source>
</evidence>
<protein>
    <submittedName>
        <fullName evidence="2">Uncharacterized protein</fullName>
    </submittedName>
</protein>
<evidence type="ECO:0000256" key="1">
    <source>
        <dbReference type="SAM" id="MobiDB-lite"/>
    </source>
</evidence>
<evidence type="ECO:0000313" key="2">
    <source>
        <dbReference type="EMBL" id="KAG2374479.1"/>
    </source>
</evidence>
<feature type="region of interest" description="Disordered" evidence="1">
    <location>
        <begin position="51"/>
        <end position="74"/>
    </location>
</feature>
<organism evidence="2 3">
    <name type="scientific">Naegleria lovaniensis</name>
    <name type="common">Amoeba</name>
    <dbReference type="NCBI Taxonomy" id="51637"/>
    <lineage>
        <taxon>Eukaryota</taxon>
        <taxon>Discoba</taxon>
        <taxon>Heterolobosea</taxon>
        <taxon>Tetramitia</taxon>
        <taxon>Eutetramitia</taxon>
        <taxon>Vahlkampfiidae</taxon>
        <taxon>Naegleria</taxon>
    </lineage>
</organism>
<accession>A0AA88KFE7</accession>
<dbReference type="GeneID" id="68103217"/>
<dbReference type="Proteomes" id="UP000816034">
    <property type="component" value="Unassembled WGS sequence"/>
</dbReference>
<dbReference type="AlphaFoldDB" id="A0AA88KFE7"/>
<feature type="compositionally biased region" description="Polar residues" evidence="1">
    <location>
        <begin position="63"/>
        <end position="74"/>
    </location>
</feature>
<gene>
    <name evidence="2" type="ORF">C9374_010763</name>
</gene>
<dbReference type="EMBL" id="PYSW02000045">
    <property type="protein sequence ID" value="KAG2374479.1"/>
    <property type="molecule type" value="Genomic_DNA"/>
</dbReference>